<dbReference type="Pfam" id="PF22745">
    <property type="entry name" value="Nlig-Ia"/>
    <property type="match status" value="1"/>
</dbReference>
<organism evidence="1">
    <name type="scientific">marine metagenome</name>
    <dbReference type="NCBI Taxonomy" id="408172"/>
    <lineage>
        <taxon>unclassified sequences</taxon>
        <taxon>metagenomes</taxon>
        <taxon>ecological metagenomes</taxon>
    </lineage>
</organism>
<evidence type="ECO:0000313" key="1">
    <source>
        <dbReference type="EMBL" id="SUZ87326.1"/>
    </source>
</evidence>
<dbReference type="Gene3D" id="1.10.287.610">
    <property type="entry name" value="Helix hairpin bin"/>
    <property type="match status" value="1"/>
</dbReference>
<reference evidence="1" key="1">
    <citation type="submission" date="2018-05" db="EMBL/GenBank/DDBJ databases">
        <authorList>
            <person name="Lanie J.A."/>
            <person name="Ng W.-L."/>
            <person name="Kazmierczak K.M."/>
            <person name="Andrzejewski T.M."/>
            <person name="Davidsen T.M."/>
            <person name="Wayne K.J."/>
            <person name="Tettelin H."/>
            <person name="Glass J.I."/>
            <person name="Rusch D."/>
            <person name="Podicherti R."/>
            <person name="Tsui H.-C.T."/>
            <person name="Winkler M.E."/>
        </authorList>
    </citation>
    <scope>NUCLEOTIDE SEQUENCE</scope>
</reference>
<gene>
    <name evidence="1" type="ORF">METZ01_LOCUS40180</name>
</gene>
<accession>A0A381R6F7</accession>
<protein>
    <submittedName>
        <fullName evidence="1">Uncharacterized protein</fullName>
    </submittedName>
</protein>
<name>A0A381R6F7_9ZZZZ</name>
<sequence length="109" mass="12727">MNVSIQQKVRQYLVHSFLYYRLDESIISDRHYDKICVEVGKLIQTNSAASLFPYYDLVKTNLSEDASGFSVRKYPAEIVSTAMHLLYQRSYIKSMTFDTYLARFGYSLN</sequence>
<dbReference type="EMBL" id="UINC01001718">
    <property type="protein sequence ID" value="SUZ87326.1"/>
    <property type="molecule type" value="Genomic_DNA"/>
</dbReference>
<dbReference type="AlphaFoldDB" id="A0A381R6F7"/>
<proteinExistence type="predicted"/>